<dbReference type="InterPro" id="IPR037523">
    <property type="entry name" value="VOC_core"/>
</dbReference>
<keyword evidence="3" id="KW-1185">Reference proteome</keyword>
<dbReference type="CDD" id="cd06587">
    <property type="entry name" value="VOC"/>
    <property type="match status" value="1"/>
</dbReference>
<evidence type="ECO:0000259" key="1">
    <source>
        <dbReference type="PROSITE" id="PS51819"/>
    </source>
</evidence>
<gene>
    <name evidence="2" type="ORF">MJA45_16300</name>
</gene>
<dbReference type="Pfam" id="PF00903">
    <property type="entry name" value="Glyoxalase"/>
    <property type="match status" value="1"/>
</dbReference>
<dbReference type="KEGG" id="paun:MJA45_16300"/>
<evidence type="ECO:0000313" key="3">
    <source>
        <dbReference type="Proteomes" id="UP001305702"/>
    </source>
</evidence>
<dbReference type="InterPro" id="IPR004360">
    <property type="entry name" value="Glyas_Fos-R_dOase_dom"/>
</dbReference>
<dbReference type="SUPFAM" id="SSF54593">
    <property type="entry name" value="Glyoxalase/Bleomycin resistance protein/Dihydroxybiphenyl dioxygenase"/>
    <property type="match status" value="1"/>
</dbReference>
<dbReference type="Proteomes" id="UP001305702">
    <property type="component" value="Chromosome"/>
</dbReference>
<sequence length="137" mass="15263">MEKALLKRVECVYLPVKDVPASAVWYERVLGLTLRSPVKPGGGAIMIMASGQWLFLLPSPEGDPLIFLTTGWTEDNSPYEMFPLCFETENIHALEASLRKSGVWMEQGIRDEGGCGLQLTFKDPDGNKIQAWQQPAH</sequence>
<dbReference type="EMBL" id="CP130318">
    <property type="protein sequence ID" value="WNQ09205.1"/>
    <property type="molecule type" value="Genomic_DNA"/>
</dbReference>
<dbReference type="PROSITE" id="PS51819">
    <property type="entry name" value="VOC"/>
    <property type="match status" value="1"/>
</dbReference>
<dbReference type="Gene3D" id="3.10.180.10">
    <property type="entry name" value="2,3-Dihydroxybiphenyl 1,2-Dioxygenase, domain 1"/>
    <property type="match status" value="1"/>
</dbReference>
<dbReference type="InterPro" id="IPR029068">
    <property type="entry name" value="Glyas_Bleomycin-R_OHBP_Dase"/>
</dbReference>
<proteinExistence type="predicted"/>
<accession>A0AA96RB70</accession>
<protein>
    <submittedName>
        <fullName evidence="2">VOC family protein</fullName>
    </submittedName>
</protein>
<name>A0AA96RB70_9BACL</name>
<feature type="domain" description="VOC" evidence="1">
    <location>
        <begin position="8"/>
        <end position="134"/>
    </location>
</feature>
<reference evidence="2 3" key="1">
    <citation type="submission" date="2022-02" db="EMBL/GenBank/DDBJ databases">
        <title>Paenibacillus sp. MBLB1776 Whole Genome Shotgun Sequencing.</title>
        <authorList>
            <person name="Hwang C.Y."/>
            <person name="Cho E.-S."/>
            <person name="Seo M.-J."/>
        </authorList>
    </citation>
    <scope>NUCLEOTIDE SEQUENCE [LARGE SCALE GENOMIC DNA]</scope>
    <source>
        <strain evidence="2 3">MBLB1776</strain>
    </source>
</reference>
<dbReference type="RefSeq" id="WP_315602974.1">
    <property type="nucleotide sequence ID" value="NZ_CP130318.1"/>
</dbReference>
<dbReference type="AlphaFoldDB" id="A0AA96RB70"/>
<organism evidence="2 3">
    <name type="scientific">Paenibacillus aurantius</name>
    <dbReference type="NCBI Taxonomy" id="2918900"/>
    <lineage>
        <taxon>Bacteria</taxon>
        <taxon>Bacillati</taxon>
        <taxon>Bacillota</taxon>
        <taxon>Bacilli</taxon>
        <taxon>Bacillales</taxon>
        <taxon>Paenibacillaceae</taxon>
        <taxon>Paenibacillus</taxon>
    </lineage>
</organism>
<evidence type="ECO:0000313" key="2">
    <source>
        <dbReference type="EMBL" id="WNQ09205.1"/>
    </source>
</evidence>